<protein>
    <submittedName>
        <fullName evidence="1">Uncharacterized protein</fullName>
    </submittedName>
</protein>
<dbReference type="KEGG" id="tli:Tlie_0205"/>
<reference evidence="2" key="1">
    <citation type="submission" date="2011-10" db="EMBL/GenBank/DDBJ databases">
        <title>The complete genome of chromosome of Thermovirga lienii DSM 17291.</title>
        <authorList>
            <consortium name="US DOE Joint Genome Institute (JGI-PGF)"/>
            <person name="Lucas S."/>
            <person name="Copeland A."/>
            <person name="Lapidus A."/>
            <person name="Glavina del Rio T."/>
            <person name="Dalin E."/>
            <person name="Tice H."/>
            <person name="Bruce D."/>
            <person name="Goodwin L."/>
            <person name="Pitluck S."/>
            <person name="Peters L."/>
            <person name="Mikhailova N."/>
            <person name="Saunders E."/>
            <person name="Kyrpides N."/>
            <person name="Mavromatis K."/>
            <person name="Ivanova N."/>
            <person name="Last F.I."/>
            <person name="Brettin T."/>
            <person name="Detter J.C."/>
            <person name="Han C."/>
            <person name="Larimer F."/>
            <person name="Land M."/>
            <person name="Hauser L."/>
            <person name="Markowitz V."/>
            <person name="Cheng J.-F."/>
            <person name="Hugenholtz P."/>
            <person name="Woyke T."/>
            <person name="Wu D."/>
            <person name="Spring S."/>
            <person name="Schroeder M."/>
            <person name="Brambilla E.-M."/>
            <person name="Klenk H.-P."/>
            <person name="Eisen J.A."/>
        </authorList>
    </citation>
    <scope>NUCLEOTIDE SEQUENCE [LARGE SCALE GENOMIC DNA]</scope>
    <source>
        <strain evidence="2">ATCC BAA-1197 / DSM 17291 / Cas60314</strain>
    </source>
</reference>
<dbReference type="eggNOG" id="ENOG503388B">
    <property type="taxonomic scope" value="Bacteria"/>
</dbReference>
<dbReference type="STRING" id="580340.Tlie_0205"/>
<accession>G7V6C0</accession>
<dbReference type="OrthoDB" id="9956974at2"/>
<name>G7V6C0_THELD</name>
<gene>
    <name evidence="1" type="ordered locus">Tlie_0205</name>
</gene>
<dbReference type="Proteomes" id="UP000005868">
    <property type="component" value="Chromosome"/>
</dbReference>
<organism evidence="1 2">
    <name type="scientific">Thermovirga lienii (strain ATCC BAA-1197 / DSM 17291 / Cas60314)</name>
    <dbReference type="NCBI Taxonomy" id="580340"/>
    <lineage>
        <taxon>Bacteria</taxon>
        <taxon>Thermotogati</taxon>
        <taxon>Synergistota</taxon>
        <taxon>Synergistia</taxon>
        <taxon>Synergistales</taxon>
        <taxon>Thermovirgaceae</taxon>
        <taxon>Thermovirga</taxon>
    </lineage>
</organism>
<sequence length="224" mass="25064">MQRTLIDRLVEEVISRLSKPRVAFLWGSGEAPNKALETEAFNAVHYLPAESCFSPLSHLRPCYFLDRLEDIKKEVKTLDFLVALQVSPAVLQELCSAFPISNISLFISCFIDAGKPVIMDLRAIRERYEWGGLMQKLFEARLRELRSLGVVFVDKKVSSETTSAPQGEGKSLVLKDKGWLAWSEVSGMLPGGCRALVLKGDTKLSFEAISRLREQGVMVTREEG</sequence>
<dbReference type="AlphaFoldDB" id="G7V6C0"/>
<evidence type="ECO:0000313" key="2">
    <source>
        <dbReference type="Proteomes" id="UP000005868"/>
    </source>
</evidence>
<evidence type="ECO:0000313" key="1">
    <source>
        <dbReference type="EMBL" id="AER65949.1"/>
    </source>
</evidence>
<proteinExistence type="predicted"/>
<reference evidence="1 2" key="2">
    <citation type="journal article" date="2012" name="Stand. Genomic Sci.">
        <title>Genome sequence of the moderately thermophilic, amino-acid-degrading and sulfur-reducing bacterium Thermovirga lienii type strain (Cas60314(T)).</title>
        <authorList>
            <person name="Goker M."/>
            <person name="Saunders E."/>
            <person name="Lapidus A."/>
            <person name="Nolan M."/>
            <person name="Lucas S."/>
            <person name="Hammon N."/>
            <person name="Deshpande S."/>
            <person name="Cheng J.F."/>
            <person name="Han C."/>
            <person name="Tapia R."/>
            <person name="Goodwin L.A."/>
            <person name="Pitluck S."/>
            <person name="Liolios K."/>
            <person name="Mavromatis K."/>
            <person name="Pagani I."/>
            <person name="Ivanova N."/>
            <person name="Mikhailova N."/>
            <person name="Pati A."/>
            <person name="Chen A."/>
            <person name="Palaniappan K."/>
            <person name="Land M."/>
            <person name="Chang Y.J."/>
            <person name="Jeffries C.D."/>
            <person name="Brambilla E.M."/>
            <person name="Rohde M."/>
            <person name="Spring S."/>
            <person name="Detter J.C."/>
            <person name="Woyke T."/>
            <person name="Bristow J."/>
            <person name="Eisen J.A."/>
            <person name="Markowitz V."/>
            <person name="Hugenholtz P."/>
            <person name="Kyrpides N.C."/>
            <person name="Klenk H.P."/>
        </authorList>
    </citation>
    <scope>NUCLEOTIDE SEQUENCE [LARGE SCALE GENOMIC DNA]</scope>
    <source>
        <strain evidence="2">ATCC BAA-1197 / DSM 17291 / Cas60314</strain>
    </source>
</reference>
<dbReference type="EMBL" id="CP003096">
    <property type="protein sequence ID" value="AER65949.1"/>
    <property type="molecule type" value="Genomic_DNA"/>
</dbReference>
<keyword evidence="2" id="KW-1185">Reference proteome</keyword>
<dbReference type="HOGENOM" id="CLU_1302797_0_0_0"/>